<dbReference type="InterPro" id="IPR013818">
    <property type="entry name" value="Lipase"/>
</dbReference>
<feature type="domain" description="Lipase" evidence="6">
    <location>
        <begin position="20"/>
        <end position="269"/>
    </location>
</feature>
<sequence>VYLVTLRSNPVNPIVVAINSTSTSTPVDPSLDIVVILHGFTGSVSSKSVTLIRDALLFVRNVTVVAVQWEQLARGPWYDEAAGNIDIVAEHLFQFLLSVEESGLYLDRAHIIGFSLGAHAAGLAGAMLEGRVGRISGLDPARPGFDTRNSTGRLDASDARFVVGVHTGAGFVAMSEAVGHVDFYPNGGSKQPHCQTEDIPLVCNHFMAYTYYAESIYNAAAFPARLCSSWADFEAGSCDANDVVPMGYYTPNKTARGLYFLKTNAQEPYGLGEAHHGVDFDHSLSNDLSTTPQNNITEQEKGPNILLSGDGNDKDIYSTSDHLSNPGDVEVQSLNDLDSNNHLSSNSHKLNVTHFSILIALSSIFLLT</sequence>
<feature type="compositionally biased region" description="Polar residues" evidence="5">
    <location>
        <begin position="285"/>
        <end position="297"/>
    </location>
</feature>
<feature type="non-terminal residue" evidence="8">
    <location>
        <position position="1"/>
    </location>
</feature>
<evidence type="ECO:0000313" key="7">
    <source>
        <dbReference type="Proteomes" id="UP000515158"/>
    </source>
</evidence>
<evidence type="ECO:0000313" key="8">
    <source>
        <dbReference type="RefSeq" id="XP_034249486.1"/>
    </source>
</evidence>
<dbReference type="SUPFAM" id="SSF53474">
    <property type="entry name" value="alpha/beta-Hydrolases"/>
    <property type="match status" value="1"/>
</dbReference>
<evidence type="ECO:0000256" key="3">
    <source>
        <dbReference type="ARBA" id="ARBA00022525"/>
    </source>
</evidence>
<evidence type="ECO:0000256" key="5">
    <source>
        <dbReference type="SAM" id="MobiDB-lite"/>
    </source>
</evidence>
<proteinExistence type="inferred from homology"/>
<dbReference type="PANTHER" id="PTHR11610">
    <property type="entry name" value="LIPASE"/>
    <property type="match status" value="1"/>
</dbReference>
<comment type="similarity">
    <text evidence="2 4">Belongs to the AB hydrolase superfamily. Lipase family.</text>
</comment>
<name>A0A6P8ZXE0_THRPL</name>
<organism evidence="8">
    <name type="scientific">Thrips palmi</name>
    <name type="common">Melon thrips</name>
    <dbReference type="NCBI Taxonomy" id="161013"/>
    <lineage>
        <taxon>Eukaryota</taxon>
        <taxon>Metazoa</taxon>
        <taxon>Ecdysozoa</taxon>
        <taxon>Arthropoda</taxon>
        <taxon>Hexapoda</taxon>
        <taxon>Insecta</taxon>
        <taxon>Pterygota</taxon>
        <taxon>Neoptera</taxon>
        <taxon>Paraneoptera</taxon>
        <taxon>Thysanoptera</taxon>
        <taxon>Terebrantia</taxon>
        <taxon>Thripoidea</taxon>
        <taxon>Thripidae</taxon>
        <taxon>Thrips</taxon>
    </lineage>
</organism>
<evidence type="ECO:0000256" key="2">
    <source>
        <dbReference type="ARBA" id="ARBA00010701"/>
    </source>
</evidence>
<dbReference type="InterPro" id="IPR000734">
    <property type="entry name" value="TAG_lipase"/>
</dbReference>
<evidence type="ECO:0000259" key="6">
    <source>
        <dbReference type="Pfam" id="PF00151"/>
    </source>
</evidence>
<dbReference type="InterPro" id="IPR029058">
    <property type="entry name" value="AB_hydrolase_fold"/>
</dbReference>
<dbReference type="PRINTS" id="PR00821">
    <property type="entry name" value="TAGLIPASE"/>
</dbReference>
<accession>A0A6P8ZXE0</accession>
<dbReference type="Pfam" id="PF00151">
    <property type="entry name" value="Lipase"/>
    <property type="match status" value="1"/>
</dbReference>
<dbReference type="Proteomes" id="UP000515158">
    <property type="component" value="Unplaced"/>
</dbReference>
<dbReference type="GO" id="GO:0005615">
    <property type="term" value="C:extracellular space"/>
    <property type="evidence" value="ECO:0007669"/>
    <property type="project" value="TreeGrafter"/>
</dbReference>
<keyword evidence="3" id="KW-0964">Secreted</keyword>
<dbReference type="KEGG" id="tpal:117650288"/>
<dbReference type="GeneID" id="117650288"/>
<keyword evidence="7" id="KW-1185">Reference proteome</keyword>
<dbReference type="Gene3D" id="3.40.50.1820">
    <property type="entry name" value="alpha/beta hydrolase"/>
    <property type="match status" value="1"/>
</dbReference>
<dbReference type="GO" id="GO:0016298">
    <property type="term" value="F:lipase activity"/>
    <property type="evidence" value="ECO:0007669"/>
    <property type="project" value="InterPro"/>
</dbReference>
<evidence type="ECO:0000256" key="1">
    <source>
        <dbReference type="ARBA" id="ARBA00004613"/>
    </source>
</evidence>
<evidence type="ECO:0000256" key="4">
    <source>
        <dbReference type="RuleBase" id="RU004262"/>
    </source>
</evidence>
<dbReference type="OrthoDB" id="199913at2759"/>
<dbReference type="InParanoid" id="A0A6P8ZXE0"/>
<gene>
    <name evidence="8" type="primary">LOC117650288</name>
</gene>
<dbReference type="GO" id="GO:0016042">
    <property type="term" value="P:lipid catabolic process"/>
    <property type="evidence" value="ECO:0007669"/>
    <property type="project" value="TreeGrafter"/>
</dbReference>
<comment type="subcellular location">
    <subcellularLocation>
        <location evidence="1">Secreted</location>
    </subcellularLocation>
</comment>
<feature type="region of interest" description="Disordered" evidence="5">
    <location>
        <begin position="282"/>
        <end position="310"/>
    </location>
</feature>
<dbReference type="AlphaFoldDB" id="A0A6P8ZXE0"/>
<protein>
    <submittedName>
        <fullName evidence="8">Lipase member H-like</fullName>
    </submittedName>
</protein>
<reference evidence="8" key="1">
    <citation type="submission" date="2025-08" db="UniProtKB">
        <authorList>
            <consortium name="RefSeq"/>
        </authorList>
    </citation>
    <scope>IDENTIFICATION</scope>
    <source>
        <tissue evidence="8">Total insect</tissue>
    </source>
</reference>
<dbReference type="RefSeq" id="XP_034249486.1">
    <property type="nucleotide sequence ID" value="XM_034393595.1"/>
</dbReference>